<proteinExistence type="predicted"/>
<dbReference type="EMBL" id="CP021920">
    <property type="protein sequence ID" value="ASB90484.1"/>
    <property type="molecule type" value="Genomic_DNA"/>
</dbReference>
<evidence type="ECO:0000313" key="1">
    <source>
        <dbReference type="EMBL" id="ASB90484.1"/>
    </source>
</evidence>
<dbReference type="Proteomes" id="UP000196877">
    <property type="component" value="Chromosome"/>
</dbReference>
<protein>
    <submittedName>
        <fullName evidence="1">Uncharacterized protein</fullName>
    </submittedName>
</protein>
<organism evidence="1 2">
    <name type="scientific">Bacillus sonorensis</name>
    <dbReference type="NCBI Taxonomy" id="119858"/>
    <lineage>
        <taxon>Bacteria</taxon>
        <taxon>Bacillati</taxon>
        <taxon>Bacillota</taxon>
        <taxon>Bacilli</taxon>
        <taxon>Bacillales</taxon>
        <taxon>Bacillaceae</taxon>
        <taxon>Bacillus</taxon>
    </lineage>
</organism>
<reference evidence="1 2" key="1">
    <citation type="submission" date="2017-06" db="EMBL/GenBank/DDBJ databases">
        <title>Genome sequence of Bacillus sonorensis strain SRCM101395.</title>
        <authorList>
            <person name="Cho S.H."/>
        </authorList>
    </citation>
    <scope>NUCLEOTIDE SEQUENCE [LARGE SCALE GENOMIC DNA]</scope>
    <source>
        <strain evidence="1 2">SRCM101395</strain>
    </source>
</reference>
<name>A0ABM6LM69_9BACI</name>
<keyword evidence="2" id="KW-1185">Reference proteome</keyword>
<accession>A0ABM6LM69</accession>
<evidence type="ECO:0000313" key="2">
    <source>
        <dbReference type="Proteomes" id="UP000196877"/>
    </source>
</evidence>
<sequence>MENQKINRMRIAAESGAIPYVLRESNRIAHLIPDFTSFEQECYQAIGYALERYLENGREKKALIQKTIRQVKARVLRNRRSRKELSIEAINEEETVWEPEDVSANVVGEVLLKEKIALLAQDDPRKKTILAIWNRGCTNDSEISSLLAKRFGGNPESHRKFIQRFRAHCQSQLTA</sequence>
<gene>
    <name evidence="1" type="ORF">S101395_03981</name>
</gene>
<dbReference type="RefSeq" id="WP_088273007.1">
    <property type="nucleotide sequence ID" value="NZ_CP021920.1"/>
</dbReference>